<reference evidence="8 9" key="1">
    <citation type="submission" date="2018-05" db="EMBL/GenBank/DDBJ databases">
        <title>Genomic Encyclopedia of Type Strains, Phase IV (KMG-IV): sequencing the most valuable type-strain genomes for metagenomic binning, comparative biology and taxonomic classification.</title>
        <authorList>
            <person name="Goeker M."/>
        </authorList>
    </citation>
    <scope>NUCLEOTIDE SEQUENCE [LARGE SCALE GENOMIC DNA]</scope>
    <source>
        <strain evidence="8 9">DSM 25350</strain>
    </source>
</reference>
<protein>
    <submittedName>
        <fullName evidence="8">MFS transporter</fullName>
    </submittedName>
</protein>
<keyword evidence="4 6" id="KW-1133">Transmembrane helix</keyword>
<feature type="domain" description="Major facilitator superfamily (MFS) profile" evidence="7">
    <location>
        <begin position="19"/>
        <end position="420"/>
    </location>
</feature>
<keyword evidence="9" id="KW-1185">Reference proteome</keyword>
<feature type="transmembrane region" description="Helical" evidence="6">
    <location>
        <begin position="329"/>
        <end position="348"/>
    </location>
</feature>
<feature type="transmembrane region" description="Helical" evidence="6">
    <location>
        <begin position="276"/>
        <end position="295"/>
    </location>
</feature>
<name>A0A316FE24_9GAMM</name>
<dbReference type="RefSeq" id="WP_109764955.1">
    <property type="nucleotide sequence ID" value="NZ_QGGU01000014.1"/>
</dbReference>
<evidence type="ECO:0000313" key="9">
    <source>
        <dbReference type="Proteomes" id="UP000245790"/>
    </source>
</evidence>
<dbReference type="PANTHER" id="PTHR23513:SF6">
    <property type="entry name" value="MAJOR FACILITATOR SUPERFAMILY ASSOCIATED DOMAIN-CONTAINING PROTEIN"/>
    <property type="match status" value="1"/>
</dbReference>
<keyword evidence="2" id="KW-1003">Cell membrane</keyword>
<dbReference type="EMBL" id="QGGU01000014">
    <property type="protein sequence ID" value="PWK45414.1"/>
    <property type="molecule type" value="Genomic_DNA"/>
</dbReference>
<feature type="transmembrane region" description="Helical" evidence="6">
    <location>
        <begin position="369"/>
        <end position="392"/>
    </location>
</feature>
<evidence type="ECO:0000256" key="2">
    <source>
        <dbReference type="ARBA" id="ARBA00022475"/>
    </source>
</evidence>
<feature type="transmembrane region" description="Helical" evidence="6">
    <location>
        <begin position="157"/>
        <end position="178"/>
    </location>
</feature>
<feature type="transmembrane region" description="Helical" evidence="6">
    <location>
        <begin position="190"/>
        <end position="212"/>
    </location>
</feature>
<dbReference type="InterPro" id="IPR011701">
    <property type="entry name" value="MFS"/>
</dbReference>
<keyword evidence="3 6" id="KW-0812">Transmembrane</keyword>
<dbReference type="AlphaFoldDB" id="A0A316FE24"/>
<feature type="transmembrane region" description="Helical" evidence="6">
    <location>
        <begin position="398"/>
        <end position="416"/>
    </location>
</feature>
<dbReference type="Pfam" id="PF07690">
    <property type="entry name" value="MFS_1"/>
    <property type="match status" value="1"/>
</dbReference>
<feature type="transmembrane region" description="Helical" evidence="6">
    <location>
        <begin position="52"/>
        <end position="73"/>
    </location>
</feature>
<accession>A0A316FE24</accession>
<evidence type="ECO:0000259" key="7">
    <source>
        <dbReference type="PROSITE" id="PS50850"/>
    </source>
</evidence>
<dbReference type="Gene3D" id="1.20.1250.20">
    <property type="entry name" value="MFS general substrate transporter like domains"/>
    <property type="match status" value="1"/>
</dbReference>
<feature type="transmembrane region" description="Helical" evidence="6">
    <location>
        <begin position="20"/>
        <end position="46"/>
    </location>
</feature>
<dbReference type="OrthoDB" id="69054at2"/>
<evidence type="ECO:0000256" key="3">
    <source>
        <dbReference type="ARBA" id="ARBA00022692"/>
    </source>
</evidence>
<keyword evidence="5 6" id="KW-0472">Membrane</keyword>
<sequence length="436" mass="47596">MMTHVSDSTKPAALKKNRNFVLLCAGSLISMLGDQLTLIALPWLVLHIFEEPWVLGSVMACMAIPMSILMLFGGNLVDRFSSKKILLVSKLLNSVLFVALSLLVYLQVLTLPLLYMISLFIGLSGALAIPAATALLPSIVERTQLSIANGIGVTLRSLTTLLGPLIAALLLSLQLSALDNEPERFNHLNLAMIFLLDACSFLLSMIFVSLIFQLDKKYDSKKVRGLSQGFSYFWHQKELRKLMLYIALVTSCLGGLMQVGLPVMIKSTWLQGADSFGYVMAAFAAGNIIGAIAVSKVSSLKLISIGTVILLTDILVGFLLVLLSATKSSFHGAILLFLMGMFAGYTQVRLISWIQRQIPLEVMGRVMSIVMFCLVGLLPLSAMFFGLMMQLISSSEMFFIGGIMLLCIALIAWFFSSITKIGSCKSIVKNELKKLA</sequence>
<proteinExistence type="predicted"/>
<dbReference type="PROSITE" id="PS50850">
    <property type="entry name" value="MFS"/>
    <property type="match status" value="1"/>
</dbReference>
<feature type="transmembrane region" description="Helical" evidence="6">
    <location>
        <begin position="242"/>
        <end position="264"/>
    </location>
</feature>
<dbReference type="Proteomes" id="UP000245790">
    <property type="component" value="Unassembled WGS sequence"/>
</dbReference>
<evidence type="ECO:0000256" key="5">
    <source>
        <dbReference type="ARBA" id="ARBA00023136"/>
    </source>
</evidence>
<comment type="subcellular location">
    <subcellularLocation>
        <location evidence="1">Cell membrane</location>
        <topology evidence="1">Multi-pass membrane protein</topology>
    </subcellularLocation>
</comment>
<feature type="transmembrane region" description="Helical" evidence="6">
    <location>
        <begin position="113"/>
        <end position="136"/>
    </location>
</feature>
<gene>
    <name evidence="8" type="ORF">C8D97_11487</name>
</gene>
<dbReference type="GO" id="GO:0005886">
    <property type="term" value="C:plasma membrane"/>
    <property type="evidence" value="ECO:0007669"/>
    <property type="project" value="UniProtKB-SubCell"/>
</dbReference>
<dbReference type="InterPro" id="IPR020846">
    <property type="entry name" value="MFS_dom"/>
</dbReference>
<feature type="transmembrane region" description="Helical" evidence="6">
    <location>
        <begin position="85"/>
        <end position="107"/>
    </location>
</feature>
<evidence type="ECO:0000256" key="6">
    <source>
        <dbReference type="SAM" id="Phobius"/>
    </source>
</evidence>
<dbReference type="CDD" id="cd06173">
    <property type="entry name" value="MFS_MefA_like"/>
    <property type="match status" value="1"/>
</dbReference>
<comment type="caution">
    <text evidence="8">The sequence shown here is derived from an EMBL/GenBank/DDBJ whole genome shotgun (WGS) entry which is preliminary data.</text>
</comment>
<dbReference type="SUPFAM" id="SSF103473">
    <property type="entry name" value="MFS general substrate transporter"/>
    <property type="match status" value="1"/>
</dbReference>
<evidence type="ECO:0000256" key="4">
    <source>
        <dbReference type="ARBA" id="ARBA00022989"/>
    </source>
</evidence>
<dbReference type="PANTHER" id="PTHR23513">
    <property type="entry name" value="INTEGRAL MEMBRANE EFFLUX PROTEIN-RELATED"/>
    <property type="match status" value="1"/>
</dbReference>
<dbReference type="GO" id="GO:0022857">
    <property type="term" value="F:transmembrane transporter activity"/>
    <property type="evidence" value="ECO:0007669"/>
    <property type="project" value="InterPro"/>
</dbReference>
<dbReference type="InterPro" id="IPR036259">
    <property type="entry name" value="MFS_trans_sf"/>
</dbReference>
<organism evidence="8 9">
    <name type="scientific">Pleionea mediterranea</name>
    <dbReference type="NCBI Taxonomy" id="523701"/>
    <lineage>
        <taxon>Bacteria</taxon>
        <taxon>Pseudomonadati</taxon>
        <taxon>Pseudomonadota</taxon>
        <taxon>Gammaproteobacteria</taxon>
        <taxon>Oceanospirillales</taxon>
        <taxon>Pleioneaceae</taxon>
        <taxon>Pleionea</taxon>
    </lineage>
</organism>
<feature type="transmembrane region" description="Helical" evidence="6">
    <location>
        <begin position="302"/>
        <end position="323"/>
    </location>
</feature>
<evidence type="ECO:0000256" key="1">
    <source>
        <dbReference type="ARBA" id="ARBA00004651"/>
    </source>
</evidence>
<evidence type="ECO:0000313" key="8">
    <source>
        <dbReference type="EMBL" id="PWK45414.1"/>
    </source>
</evidence>